<dbReference type="PANTHER" id="PTHR34597:SF3">
    <property type="entry name" value="OUTER MEMBRANE TRANSPORTER CDIB"/>
    <property type="match status" value="1"/>
</dbReference>
<keyword evidence="1" id="KW-0472">Membrane</keyword>
<keyword evidence="3" id="KW-0998">Cell outer membrane</keyword>
<dbReference type="Proteomes" id="UP000035337">
    <property type="component" value="Chromosome"/>
</dbReference>
<dbReference type="AlphaFoldDB" id="A0A0G3WIT2"/>
<evidence type="ECO:0000313" key="9">
    <source>
        <dbReference type="Proteomes" id="UP000035337"/>
    </source>
</evidence>
<evidence type="ECO:0000256" key="2">
    <source>
        <dbReference type="ARBA" id="ARBA00022692"/>
    </source>
</evidence>
<accession>A0A0G3WIT2</accession>
<sequence>MNKMKKRISVFLAMLTVLASFNFAFAQSVLPPGEHERQQILQQQEQEKQYKENIRNILETQRVRDSRVKEGIVLPEGGGAAEDIMQSDADTIYKFDKIVVIGNKIFSGKTLHKAVLKQFLNKPINKYNVSLLQSMLLKYYISRGYITTKVYFDPEQINIIDNKETGQTETTFIVIVEEGKTGKISLEQVTKDNASKTVSKIGKFRNNARLFFAFPFAVNKPVNMNVFEQGLDQMNRLQSNNVTMEIAPAADKRALEQAYSNIVIINNQNPLAGGVASGARTTFLNLNYNNGGSKSTGEQVLNLSVSQDNLLSINDNIYISYTENSDSLFNLDKKDSSVDYGQSHAYKTLDMFNNDDEKKKFSKALQGAVSFPFGYWTLNASLNYSNYKSTVEGQYTRFHITGQSLSQAYTLDRVIYRTQIYKLNFGSGVEIKDTESYIRDVRSETGSGRRSNVSVYFNNVIYTSLGTIILKPSYQRGVSWFGSKTDADTYMNYEMLSSDPRLEYNLLKLYLYFNTGFSIPLLTKNKNSGVRNRLPLSYTLTIDSQYSFNSLYGANQFSVGGEYSTRGFKESSISGDNGFYARNDFKVNALQLMPNVLTGSAAMKYKTVFLLGDSLNSLLAKTHLSVFYDFGYVEDKYEDIYDKEYNSKSGYMMGAGASLNYYGQYINMSLVYAKGLHSPKYLQTRDNMSKEEEAVYWKVGVSW</sequence>
<dbReference type="Pfam" id="PF08479">
    <property type="entry name" value="POTRA_2"/>
    <property type="match status" value="1"/>
</dbReference>
<keyword evidence="2" id="KW-0812">Transmembrane</keyword>
<dbReference type="PANTHER" id="PTHR34597">
    <property type="entry name" value="SLR1661 PROTEIN"/>
    <property type="match status" value="1"/>
</dbReference>
<proteinExistence type="predicted"/>
<name>A0A0G3WIT2_9BACT</name>
<dbReference type="EMBL" id="CP009498">
    <property type="protein sequence ID" value="AKL98223.1"/>
    <property type="molecule type" value="Genomic_DNA"/>
</dbReference>
<feature type="domain" description="ShlB POTRA" evidence="7">
    <location>
        <begin position="197"/>
        <end position="248"/>
    </location>
</feature>
<dbReference type="Gene3D" id="3.10.20.310">
    <property type="entry name" value="membrane protein fhac"/>
    <property type="match status" value="1"/>
</dbReference>
<dbReference type="InterPro" id="IPR051544">
    <property type="entry name" value="TPS_OM_transporter"/>
</dbReference>
<dbReference type="GO" id="GO:0008320">
    <property type="term" value="F:protein transmembrane transporter activity"/>
    <property type="evidence" value="ECO:0007669"/>
    <property type="project" value="TreeGrafter"/>
</dbReference>
<evidence type="ECO:0000256" key="3">
    <source>
        <dbReference type="ARBA" id="ARBA00023237"/>
    </source>
</evidence>
<evidence type="ECO:0000259" key="5">
    <source>
        <dbReference type="Pfam" id="PF03865"/>
    </source>
</evidence>
<feature type="domain" description="Haemolysin activator HlyB C-terminal" evidence="5">
    <location>
        <begin position="283"/>
        <end position="590"/>
    </location>
</feature>
<dbReference type="InterPro" id="IPR005565">
    <property type="entry name" value="Hemolysn_activator_HlyB_C"/>
</dbReference>
<evidence type="ECO:0000256" key="1">
    <source>
        <dbReference type="ARBA" id="ARBA00022452"/>
    </source>
</evidence>
<organism evidence="8 9">
    <name type="scientific">Endomicrobium proavitum</name>
    <dbReference type="NCBI Taxonomy" id="1408281"/>
    <lineage>
        <taxon>Bacteria</taxon>
        <taxon>Pseudomonadati</taxon>
        <taxon>Elusimicrobiota</taxon>
        <taxon>Endomicrobiia</taxon>
        <taxon>Endomicrobiales</taxon>
        <taxon>Endomicrobiaceae</taxon>
        <taxon>Endomicrobium</taxon>
    </lineage>
</organism>
<dbReference type="GO" id="GO:0098046">
    <property type="term" value="C:type V protein secretion system complex"/>
    <property type="evidence" value="ECO:0007669"/>
    <property type="project" value="TreeGrafter"/>
</dbReference>
<dbReference type="GO" id="GO:0046819">
    <property type="term" value="P:protein secretion by the type V secretion system"/>
    <property type="evidence" value="ECO:0007669"/>
    <property type="project" value="TreeGrafter"/>
</dbReference>
<keyword evidence="9" id="KW-1185">Reference proteome</keyword>
<protein>
    <submittedName>
        <fullName evidence="8">Uncharacterized protein</fullName>
    </submittedName>
</protein>
<evidence type="ECO:0000259" key="7">
    <source>
        <dbReference type="Pfam" id="PF17287"/>
    </source>
</evidence>
<feature type="domain" description="Polypeptide-transport-associated ShlB-type" evidence="6">
    <location>
        <begin position="96"/>
        <end position="156"/>
    </location>
</feature>
<keyword evidence="4" id="KW-0732">Signal</keyword>
<keyword evidence="1" id="KW-1134">Transmembrane beta strand</keyword>
<feature type="chain" id="PRO_5005185956" evidence="4">
    <location>
        <begin position="27"/>
        <end position="703"/>
    </location>
</feature>
<dbReference type="OrthoDB" id="290122at2"/>
<feature type="signal peptide" evidence="4">
    <location>
        <begin position="1"/>
        <end position="26"/>
    </location>
</feature>
<dbReference type="KEGG" id="epo:Epro_0844"/>
<gene>
    <name evidence="8" type="ORF">Epro_0844</name>
</gene>
<reference evidence="8 9" key="1">
    <citation type="submission" date="2014-09" db="EMBL/GenBank/DDBJ databases">
        <title>Complete genome sequence of Endomicrobium proavitum.</title>
        <authorList>
            <person name="Zheng H."/>
        </authorList>
    </citation>
    <scope>NUCLEOTIDE SEQUENCE [LARGE SCALE GENOMIC DNA]</scope>
    <source>
        <strain evidence="8 9">Rsa215</strain>
    </source>
</reference>
<dbReference type="RefSeq" id="WP_082121492.1">
    <property type="nucleotide sequence ID" value="NZ_CP009498.1"/>
</dbReference>
<dbReference type="Gene3D" id="2.40.160.50">
    <property type="entry name" value="membrane protein fhac: a member of the omp85/tpsb transporter family"/>
    <property type="match status" value="1"/>
</dbReference>
<dbReference type="STRING" id="1408281.Epro_0844"/>
<dbReference type="Pfam" id="PF03865">
    <property type="entry name" value="ShlB"/>
    <property type="match status" value="1"/>
</dbReference>
<dbReference type="Pfam" id="PF17287">
    <property type="entry name" value="POTRA_3"/>
    <property type="match status" value="1"/>
</dbReference>
<dbReference type="InterPro" id="IPR035251">
    <property type="entry name" value="ShlB_POTRA"/>
</dbReference>
<evidence type="ECO:0000256" key="4">
    <source>
        <dbReference type="SAM" id="SignalP"/>
    </source>
</evidence>
<dbReference type="InterPro" id="IPR013686">
    <property type="entry name" value="Polypept-transport_assoc_ShlB"/>
</dbReference>
<evidence type="ECO:0000313" key="8">
    <source>
        <dbReference type="EMBL" id="AKL98223.1"/>
    </source>
</evidence>
<evidence type="ECO:0000259" key="6">
    <source>
        <dbReference type="Pfam" id="PF08479"/>
    </source>
</evidence>